<accession>I2NCF4</accession>
<organism evidence="1 2">
    <name type="scientific">Haemophilus paraphrohaemolyticus HK411</name>
    <dbReference type="NCBI Taxonomy" id="1095743"/>
    <lineage>
        <taxon>Bacteria</taxon>
        <taxon>Pseudomonadati</taxon>
        <taxon>Pseudomonadota</taxon>
        <taxon>Gammaproteobacteria</taxon>
        <taxon>Pasteurellales</taxon>
        <taxon>Pasteurellaceae</taxon>
        <taxon>Haemophilus</taxon>
    </lineage>
</organism>
<comment type="caution">
    <text evidence="1">The sequence shown here is derived from an EMBL/GenBank/DDBJ whole genome shotgun (WGS) entry which is preliminary data.</text>
</comment>
<sequence>MLQFSPKKENRKICTKWVAKFLVKENQRDKPRKFFRLILR</sequence>
<dbReference type="Proteomes" id="UP000003345">
    <property type="component" value="Unassembled WGS sequence"/>
</dbReference>
<evidence type="ECO:0000313" key="2">
    <source>
        <dbReference type="Proteomes" id="UP000003345"/>
    </source>
</evidence>
<reference evidence="1 2" key="1">
    <citation type="submission" date="2012-04" db="EMBL/GenBank/DDBJ databases">
        <authorList>
            <person name="Harkins D.M."/>
            <person name="Madupu R."/>
            <person name="Durkin A.S."/>
            <person name="Torralba M."/>
            <person name="Methe B."/>
            <person name="Sutton G.G."/>
            <person name="Nelson K.E."/>
        </authorList>
    </citation>
    <scope>NUCLEOTIDE SEQUENCE [LARGE SCALE GENOMIC DNA]</scope>
    <source>
        <strain evidence="1 2">HK411</strain>
    </source>
</reference>
<evidence type="ECO:0000313" key="1">
    <source>
        <dbReference type="EMBL" id="EIG23515.1"/>
    </source>
</evidence>
<dbReference type="AlphaFoldDB" id="I2NCF4"/>
<protein>
    <submittedName>
        <fullName evidence="1">Uncharacterized protein</fullName>
    </submittedName>
</protein>
<gene>
    <name evidence="1" type="ORF">HMPREF1054_0802</name>
</gene>
<name>I2NCF4_9PAST</name>
<dbReference type="EMBL" id="AJMU01000078">
    <property type="protein sequence ID" value="EIG23515.1"/>
    <property type="molecule type" value="Genomic_DNA"/>
</dbReference>
<proteinExistence type="predicted"/>